<sequence>MYESLDEFKLVCSSHRFRCPSCNEISHEPFFCSSEAKPKCNWKAYGLQGCLGKGHRFAIKDTFLANPKVHEIFMPVELEH</sequence>
<reference evidence="2" key="1">
    <citation type="journal article" date="2010" name="Mol. Biosyst.">
        <title>Complete genome sequence and comparative analysis of Shewanella violacea, a psychrophilic and piezophilic bacterium from deep sea floor sediments.</title>
        <authorList>
            <person name="Aono E."/>
            <person name="Baba T."/>
            <person name="Ara T."/>
            <person name="Nishi T."/>
            <person name="Nakamichi T."/>
            <person name="Inamoto E."/>
            <person name="Toyonaga H."/>
            <person name="Hasegawa M."/>
            <person name="Takai Y."/>
            <person name="Okumura Y."/>
            <person name="Baba M."/>
            <person name="Tomita M."/>
            <person name="Kato C."/>
            <person name="Oshima T."/>
            <person name="Nakasone K."/>
            <person name="Mori H."/>
        </authorList>
    </citation>
    <scope>NUCLEOTIDE SEQUENCE [LARGE SCALE GENOMIC DNA]</scope>
    <source>
        <strain evidence="2">JCM 10179 / CIP 106290 / LMG 19151 / DSS12</strain>
    </source>
</reference>
<evidence type="ECO:0000313" key="1">
    <source>
        <dbReference type="EMBL" id="BAJ01942.1"/>
    </source>
</evidence>
<dbReference type="STRING" id="637905.SVI_1971"/>
<evidence type="ECO:0000313" key="2">
    <source>
        <dbReference type="Proteomes" id="UP000002350"/>
    </source>
</evidence>
<proteinExistence type="predicted"/>
<gene>
    <name evidence="1" type="ordered locus">SVI_1971</name>
</gene>
<dbReference type="AlphaFoldDB" id="D4ZJU3"/>
<protein>
    <submittedName>
        <fullName evidence="1">Uncharacterized protein</fullName>
    </submittedName>
</protein>
<dbReference type="HOGENOM" id="CLU_2587793_0_0_6"/>
<keyword evidence="2" id="KW-1185">Reference proteome</keyword>
<dbReference type="EMBL" id="AP011177">
    <property type="protein sequence ID" value="BAJ01942.1"/>
    <property type="molecule type" value="Genomic_DNA"/>
</dbReference>
<dbReference type="Proteomes" id="UP000002350">
    <property type="component" value="Chromosome"/>
</dbReference>
<organism evidence="1 2">
    <name type="scientific">Shewanella violacea (strain JCM 10179 / CIP 106290 / LMG 19151 / DSS12)</name>
    <dbReference type="NCBI Taxonomy" id="637905"/>
    <lineage>
        <taxon>Bacteria</taxon>
        <taxon>Pseudomonadati</taxon>
        <taxon>Pseudomonadota</taxon>
        <taxon>Gammaproteobacteria</taxon>
        <taxon>Alteromonadales</taxon>
        <taxon>Shewanellaceae</taxon>
        <taxon>Shewanella</taxon>
    </lineage>
</organism>
<accession>D4ZJU3</accession>
<name>D4ZJU3_SHEVD</name>
<dbReference type="KEGG" id="svo:SVI_1971"/>